<organism evidence="1 2">
    <name type="scientific">Sorghum bicolor</name>
    <name type="common">Sorghum</name>
    <name type="synonym">Sorghum vulgare</name>
    <dbReference type="NCBI Taxonomy" id="4558"/>
    <lineage>
        <taxon>Eukaryota</taxon>
        <taxon>Viridiplantae</taxon>
        <taxon>Streptophyta</taxon>
        <taxon>Embryophyta</taxon>
        <taxon>Tracheophyta</taxon>
        <taxon>Spermatophyta</taxon>
        <taxon>Magnoliopsida</taxon>
        <taxon>Liliopsida</taxon>
        <taxon>Poales</taxon>
        <taxon>Poaceae</taxon>
        <taxon>PACMAD clade</taxon>
        <taxon>Panicoideae</taxon>
        <taxon>Andropogonodae</taxon>
        <taxon>Andropogoneae</taxon>
        <taxon>Sorghinae</taxon>
        <taxon>Sorghum</taxon>
    </lineage>
</organism>
<dbReference type="AlphaFoldDB" id="A0A1W0VSL7"/>
<dbReference type="Proteomes" id="UP000000768">
    <property type="component" value="Chromosome 10"/>
</dbReference>
<dbReference type="Gramene" id="OQU76244">
    <property type="protein sequence ID" value="OQU76244"/>
    <property type="gene ID" value="SORBI_3010G118550"/>
</dbReference>
<name>A0A1W0VSL7_SORBI</name>
<evidence type="ECO:0000313" key="1">
    <source>
        <dbReference type="EMBL" id="OQU76244.1"/>
    </source>
</evidence>
<dbReference type="InParanoid" id="A0A1W0VSL7"/>
<sequence>MQGLLSLLPVYFSTHVHGFQPIYTCILDRIHKTAHSCTIKWLYGVCNVFHSGIRCLFSVKFLIMRFSEL</sequence>
<protein>
    <submittedName>
        <fullName evidence="1">Uncharacterized protein</fullName>
    </submittedName>
</protein>
<gene>
    <name evidence="1" type="ORF">SORBI_3010G118550</name>
</gene>
<evidence type="ECO:0000313" key="2">
    <source>
        <dbReference type="Proteomes" id="UP000000768"/>
    </source>
</evidence>
<dbReference type="EMBL" id="CM000769">
    <property type="protein sequence ID" value="OQU76244.1"/>
    <property type="molecule type" value="Genomic_DNA"/>
</dbReference>
<keyword evidence="2" id="KW-1185">Reference proteome</keyword>
<proteinExistence type="predicted"/>
<reference evidence="1 2" key="1">
    <citation type="journal article" date="2009" name="Nature">
        <title>The Sorghum bicolor genome and the diversification of grasses.</title>
        <authorList>
            <person name="Paterson A.H."/>
            <person name="Bowers J.E."/>
            <person name="Bruggmann R."/>
            <person name="Dubchak I."/>
            <person name="Grimwood J."/>
            <person name="Gundlach H."/>
            <person name="Haberer G."/>
            <person name="Hellsten U."/>
            <person name="Mitros T."/>
            <person name="Poliakov A."/>
            <person name="Schmutz J."/>
            <person name="Spannagl M."/>
            <person name="Tang H."/>
            <person name="Wang X."/>
            <person name="Wicker T."/>
            <person name="Bharti A.K."/>
            <person name="Chapman J."/>
            <person name="Feltus F.A."/>
            <person name="Gowik U."/>
            <person name="Grigoriev I.V."/>
            <person name="Lyons E."/>
            <person name="Maher C.A."/>
            <person name="Martis M."/>
            <person name="Narechania A."/>
            <person name="Otillar R.P."/>
            <person name="Penning B.W."/>
            <person name="Salamov A.A."/>
            <person name="Wang Y."/>
            <person name="Zhang L."/>
            <person name="Carpita N.C."/>
            <person name="Freeling M."/>
            <person name="Gingle A.R."/>
            <person name="Hash C.T."/>
            <person name="Keller B."/>
            <person name="Klein P."/>
            <person name="Kresovich S."/>
            <person name="McCann M.C."/>
            <person name="Ming R."/>
            <person name="Peterson D.G."/>
            <person name="Mehboob-ur-Rahman"/>
            <person name="Ware D."/>
            <person name="Westhoff P."/>
            <person name="Mayer K.F."/>
            <person name="Messing J."/>
            <person name="Rokhsar D.S."/>
        </authorList>
    </citation>
    <scope>NUCLEOTIDE SEQUENCE [LARGE SCALE GENOMIC DNA]</scope>
    <source>
        <strain evidence="2">cv. BTx623</strain>
    </source>
</reference>
<accession>A0A1W0VSL7</accession>
<reference evidence="2" key="2">
    <citation type="journal article" date="2018" name="Plant J.">
        <title>The Sorghum bicolor reference genome: improved assembly, gene annotations, a transcriptome atlas, and signatures of genome organization.</title>
        <authorList>
            <person name="McCormick R.F."/>
            <person name="Truong S.K."/>
            <person name="Sreedasyam A."/>
            <person name="Jenkins J."/>
            <person name="Shu S."/>
            <person name="Sims D."/>
            <person name="Kennedy M."/>
            <person name="Amirebrahimi M."/>
            <person name="Weers B.D."/>
            <person name="McKinley B."/>
            <person name="Mattison A."/>
            <person name="Morishige D.T."/>
            <person name="Grimwood J."/>
            <person name="Schmutz J."/>
            <person name="Mullet J.E."/>
        </authorList>
    </citation>
    <scope>NUCLEOTIDE SEQUENCE [LARGE SCALE GENOMIC DNA]</scope>
    <source>
        <strain evidence="2">cv. BTx623</strain>
    </source>
</reference>